<dbReference type="Proteomes" id="UP000217790">
    <property type="component" value="Unassembled WGS sequence"/>
</dbReference>
<dbReference type="OMA" id="RRCYFRT"/>
<name>A0A2H3DEX2_ARMGA</name>
<proteinExistence type="predicted"/>
<keyword evidence="2" id="KW-1185">Reference proteome</keyword>
<sequence>MRCRGLRIEASMPQDDTVNNTYRPPSTTSEKTRILVLAPVGTFVRTSLNACVCIEPGHGSMSLACKNYHPFHGPPTTLADTRFEEAVRRCYFRTSIQTFSKAKPGRTTFSIKTVLNSRGVVGTEALPFDKCCPRPVQRK</sequence>
<evidence type="ECO:0000313" key="1">
    <source>
        <dbReference type="EMBL" id="PBK93769.1"/>
    </source>
</evidence>
<evidence type="ECO:0000313" key="2">
    <source>
        <dbReference type="Proteomes" id="UP000217790"/>
    </source>
</evidence>
<protein>
    <submittedName>
        <fullName evidence="1">Uncharacterized protein</fullName>
    </submittedName>
</protein>
<dbReference type="OrthoDB" id="10408611at2759"/>
<gene>
    <name evidence="1" type="ORF">ARMGADRAFT_1164679</name>
</gene>
<organism evidence="1 2">
    <name type="scientific">Armillaria gallica</name>
    <name type="common">Bulbous honey fungus</name>
    <name type="synonym">Armillaria bulbosa</name>
    <dbReference type="NCBI Taxonomy" id="47427"/>
    <lineage>
        <taxon>Eukaryota</taxon>
        <taxon>Fungi</taxon>
        <taxon>Dikarya</taxon>
        <taxon>Basidiomycota</taxon>
        <taxon>Agaricomycotina</taxon>
        <taxon>Agaricomycetes</taxon>
        <taxon>Agaricomycetidae</taxon>
        <taxon>Agaricales</taxon>
        <taxon>Marasmiineae</taxon>
        <taxon>Physalacriaceae</taxon>
        <taxon>Armillaria</taxon>
    </lineage>
</organism>
<accession>A0A2H3DEX2</accession>
<reference evidence="2" key="1">
    <citation type="journal article" date="2017" name="Nat. Ecol. Evol.">
        <title>Genome expansion and lineage-specific genetic innovations in the forest pathogenic fungi Armillaria.</title>
        <authorList>
            <person name="Sipos G."/>
            <person name="Prasanna A.N."/>
            <person name="Walter M.C."/>
            <person name="O'Connor E."/>
            <person name="Balint B."/>
            <person name="Krizsan K."/>
            <person name="Kiss B."/>
            <person name="Hess J."/>
            <person name="Varga T."/>
            <person name="Slot J."/>
            <person name="Riley R."/>
            <person name="Boka B."/>
            <person name="Rigling D."/>
            <person name="Barry K."/>
            <person name="Lee J."/>
            <person name="Mihaltcheva S."/>
            <person name="LaButti K."/>
            <person name="Lipzen A."/>
            <person name="Waldron R."/>
            <person name="Moloney N.M."/>
            <person name="Sperisen C."/>
            <person name="Kredics L."/>
            <person name="Vagvoelgyi C."/>
            <person name="Patrignani A."/>
            <person name="Fitzpatrick D."/>
            <person name="Nagy I."/>
            <person name="Doyle S."/>
            <person name="Anderson J.B."/>
            <person name="Grigoriev I.V."/>
            <person name="Gueldener U."/>
            <person name="Muensterkoetter M."/>
            <person name="Nagy L.G."/>
        </authorList>
    </citation>
    <scope>NUCLEOTIDE SEQUENCE [LARGE SCALE GENOMIC DNA]</scope>
    <source>
        <strain evidence="2">Ar21-2</strain>
    </source>
</reference>
<dbReference type="InParanoid" id="A0A2H3DEX2"/>
<dbReference type="EMBL" id="KZ293655">
    <property type="protein sequence ID" value="PBK93769.1"/>
    <property type="molecule type" value="Genomic_DNA"/>
</dbReference>
<dbReference type="AlphaFoldDB" id="A0A2H3DEX2"/>